<evidence type="ECO:0000313" key="6">
    <source>
        <dbReference type="Proteomes" id="UP001172457"/>
    </source>
</evidence>
<feature type="domain" description="TIR" evidence="4">
    <location>
        <begin position="252"/>
        <end position="429"/>
    </location>
</feature>
<dbReference type="Gene3D" id="3.80.10.10">
    <property type="entry name" value="Ribonuclease Inhibitor"/>
    <property type="match status" value="2"/>
</dbReference>
<dbReference type="Pfam" id="PF01582">
    <property type="entry name" value="TIR"/>
    <property type="match status" value="2"/>
</dbReference>
<gene>
    <name evidence="5" type="ORF">OSB04_un000966</name>
</gene>
<dbReference type="SMART" id="SM00255">
    <property type="entry name" value="TIR"/>
    <property type="match status" value="2"/>
</dbReference>
<evidence type="ECO:0000256" key="2">
    <source>
        <dbReference type="ARBA" id="ARBA00022737"/>
    </source>
</evidence>
<dbReference type="PANTHER" id="PTHR11017:SF313">
    <property type="entry name" value="TIR DOMAIN, P-LOOP CONTAINING NUCLEOSIDE TRIPHOSPHATE HYDROLASE"/>
    <property type="match status" value="1"/>
</dbReference>
<dbReference type="SUPFAM" id="SSF52058">
    <property type="entry name" value="L domain-like"/>
    <property type="match status" value="1"/>
</dbReference>
<dbReference type="InterPro" id="IPR027417">
    <property type="entry name" value="P-loop_NTPase"/>
</dbReference>
<keyword evidence="3" id="KW-0520">NAD</keyword>
<feature type="domain" description="TIR" evidence="4">
    <location>
        <begin position="1"/>
        <end position="170"/>
    </location>
</feature>
<dbReference type="PROSITE" id="PS50104">
    <property type="entry name" value="TIR"/>
    <property type="match status" value="2"/>
</dbReference>
<dbReference type="GO" id="GO:0043531">
    <property type="term" value="F:ADP binding"/>
    <property type="evidence" value="ECO:0007669"/>
    <property type="project" value="InterPro"/>
</dbReference>
<dbReference type="GO" id="GO:0006952">
    <property type="term" value="P:defense response"/>
    <property type="evidence" value="ECO:0007669"/>
    <property type="project" value="InterPro"/>
</dbReference>
<dbReference type="PANTHER" id="PTHR11017">
    <property type="entry name" value="LEUCINE-RICH REPEAT-CONTAINING PROTEIN"/>
    <property type="match status" value="1"/>
</dbReference>
<dbReference type="PRINTS" id="PR00364">
    <property type="entry name" value="DISEASERSIST"/>
</dbReference>
<evidence type="ECO:0000256" key="1">
    <source>
        <dbReference type="ARBA" id="ARBA00022614"/>
    </source>
</evidence>
<evidence type="ECO:0000259" key="4">
    <source>
        <dbReference type="PROSITE" id="PS50104"/>
    </source>
</evidence>
<dbReference type="GO" id="GO:0007165">
    <property type="term" value="P:signal transduction"/>
    <property type="evidence" value="ECO:0007669"/>
    <property type="project" value="InterPro"/>
</dbReference>
<keyword evidence="6" id="KW-1185">Reference proteome</keyword>
<dbReference type="FunFam" id="3.40.50.10140:FF:000007">
    <property type="entry name" value="Disease resistance protein (TIR-NBS-LRR class)"/>
    <property type="match status" value="1"/>
</dbReference>
<dbReference type="Pfam" id="PF00931">
    <property type="entry name" value="NB-ARC"/>
    <property type="match status" value="1"/>
</dbReference>
<accession>A0AA38SBL7</accession>
<keyword evidence="1" id="KW-0433">Leucine-rich repeat</keyword>
<keyword evidence="2" id="KW-0677">Repeat</keyword>
<dbReference type="SUPFAM" id="SSF52200">
    <property type="entry name" value="Toll/Interleukin receptor TIR domain"/>
    <property type="match status" value="2"/>
</dbReference>
<comment type="caution">
    <text evidence="5">The sequence shown here is derived from an EMBL/GenBank/DDBJ whole genome shotgun (WGS) entry which is preliminary data.</text>
</comment>
<dbReference type="EMBL" id="JARYMX010000102">
    <property type="protein sequence ID" value="KAJ9535878.1"/>
    <property type="molecule type" value="Genomic_DNA"/>
</dbReference>
<dbReference type="InterPro" id="IPR044974">
    <property type="entry name" value="Disease_R_plants"/>
</dbReference>
<dbReference type="SUPFAM" id="SSF52540">
    <property type="entry name" value="P-loop containing nucleoside triphosphate hydrolases"/>
    <property type="match status" value="2"/>
</dbReference>
<dbReference type="Proteomes" id="UP001172457">
    <property type="component" value="Unassembled WGS sequence"/>
</dbReference>
<protein>
    <recommendedName>
        <fullName evidence="4">TIR domain-containing protein</fullName>
    </recommendedName>
</protein>
<proteinExistence type="predicted"/>
<evidence type="ECO:0000256" key="3">
    <source>
        <dbReference type="ARBA" id="ARBA00023027"/>
    </source>
</evidence>
<dbReference type="InterPro" id="IPR002182">
    <property type="entry name" value="NB-ARC"/>
</dbReference>
<dbReference type="InterPro" id="IPR058192">
    <property type="entry name" value="WHD_ROQ1-like"/>
</dbReference>
<dbReference type="InterPro" id="IPR035897">
    <property type="entry name" value="Toll_tir_struct_dom_sf"/>
</dbReference>
<dbReference type="Gene3D" id="3.40.50.300">
    <property type="entry name" value="P-loop containing nucleotide triphosphate hydrolases"/>
    <property type="match status" value="2"/>
</dbReference>
<organism evidence="5 6">
    <name type="scientific">Centaurea solstitialis</name>
    <name type="common">yellow star-thistle</name>
    <dbReference type="NCBI Taxonomy" id="347529"/>
    <lineage>
        <taxon>Eukaryota</taxon>
        <taxon>Viridiplantae</taxon>
        <taxon>Streptophyta</taxon>
        <taxon>Embryophyta</taxon>
        <taxon>Tracheophyta</taxon>
        <taxon>Spermatophyta</taxon>
        <taxon>Magnoliopsida</taxon>
        <taxon>eudicotyledons</taxon>
        <taxon>Gunneridae</taxon>
        <taxon>Pentapetalae</taxon>
        <taxon>asterids</taxon>
        <taxon>campanulids</taxon>
        <taxon>Asterales</taxon>
        <taxon>Asteraceae</taxon>
        <taxon>Carduoideae</taxon>
        <taxon>Cardueae</taxon>
        <taxon>Centaureinae</taxon>
        <taxon>Centaurea</taxon>
    </lineage>
</organism>
<name>A0AA38SBL7_9ASTR</name>
<dbReference type="InterPro" id="IPR032675">
    <property type="entry name" value="LRR_dom_sf"/>
</dbReference>
<reference evidence="5" key="1">
    <citation type="submission" date="2023-03" db="EMBL/GenBank/DDBJ databases">
        <title>Chromosome-scale reference genome and RAD-based genetic map of yellow starthistle (Centaurea solstitialis) reveal putative structural variation and QTLs associated with invader traits.</title>
        <authorList>
            <person name="Reatini B."/>
            <person name="Cang F.A."/>
            <person name="Jiang Q."/>
            <person name="Mckibben M.T.W."/>
            <person name="Barker M.S."/>
            <person name="Rieseberg L.H."/>
            <person name="Dlugosch K.M."/>
        </authorList>
    </citation>
    <scope>NUCLEOTIDE SEQUENCE</scope>
    <source>
        <strain evidence="5">CAN-66</strain>
        <tissue evidence="5">Leaf</tissue>
    </source>
</reference>
<dbReference type="Pfam" id="PF23282">
    <property type="entry name" value="WHD_ROQ1"/>
    <property type="match status" value="1"/>
</dbReference>
<dbReference type="InterPro" id="IPR000157">
    <property type="entry name" value="TIR_dom"/>
</dbReference>
<sequence length="1295" mass="148313">MDLGFDTRYSFTDHLYNTLVKADITTFLDEEGIETGLPLKPELETAIKASRASIIVLSQNYASSTRCLDELVLILEQRRNRNYFVIPIFYHVEPTDVRKQQNSFGEAMAKHHKRMETETDPEKRYRWDQKIDRWNKALTEVAGLKGEHITKGRKEVGFIEDIVTNIRRRLGVLLSTPQPLIIGRKYDTRYITTWLKDRSSHPADIFTISGMAGIGKTTLAKHVYRSNCACDTISKNKRYTMKLLERPTSKPLRYREKYELRGSDTRSSFTDHLYNTLVNANITTFLDDEEIETGLPLKPELETAIRASRASIIVLSQNYASSTWCLDELVLILEQQLRRPNYFVIPIFYHVEPTDVRKQQNRFGEAMAKYKQRMEKEVDAEKRSQWAQKIDLWNKALTEVAGLKGEYIAKGRKEVGFIEDIVTNIRRRLGVLLSTPQPLIIGMEYDIKNITTWLNDGSSHTADIFTISGMGGIRKTTLAKHVYRLNCGEFQKSSFIEGIGRTCAKQYNGLLDLQKQICGDISKPDSIQVRGDVFVYTSKIEKALAHKKVFVVLDDVGSLEHLDALITWKQSLSAFNCNDSKDGYEDVSNKLVEYCNGHPLALEVLGKALRNKDVAQWEDYIERLLKKDRESTEIILKACEFHTISGIKNLVDRSLLSIGWKNTLMMHQLIQETGRDIVRQESPNRPEKRSRLWCHEESFKGKGNVQGLVLDMRMLEEDKLYELETEALSKMDNLKLLQLNYVQLKGSYENFPEELRWLCMHGFPLDHIPPGLQMENLVCLDMSYSKLICFDMSYGDTQRSRKRKKILNLNYCEQLGSLGGFSEFLELERLMLSNCISLIEICESIEQCDGLDHIDLSYCKEVGKVLRTIGKVKNVKTLNLDGCNLSELSMVMRADVEVREMLNGNNIGMNSKTSSSAIVEAIPRALDSNLIYLPSSLVCLSLQHNNLSNESFPKDMSSLSMLKELYLDGNDIVSLPTCVRTLPTLEKLSIGGCPRLKTLEHPPHTLKELIYGFSEEMKEGKVVFDREMNTYGGSLVEGLYKRVDTRDVEEEVLRSLGWGFTKNQITETKVEMHYNFGIFSTCYQGKEIPNWISERREGSSLSFSIPSSAILRGLNFCFVLMGYQKYSVHIKISNITKNLTWIYQPWLCYEKSRESITYLSHWMFGKNEMEDGDQITISISKKYDGDGGDWNNIIRECGISLVYDEGDDGKEEDVLGYYKSWNHRIGGDLSPFQTTTPGQYLLDSCCFFGFNTQWHIVINGLGLELLAGQGRERGPYSLDKNPRALTYLFIEKLEV</sequence>
<dbReference type="Gene3D" id="3.40.50.10140">
    <property type="entry name" value="Toll/interleukin-1 receptor homology (TIR) domain"/>
    <property type="match status" value="2"/>
</dbReference>
<evidence type="ECO:0000313" key="5">
    <source>
        <dbReference type="EMBL" id="KAJ9535878.1"/>
    </source>
</evidence>